<feature type="region of interest" description="Disordered" evidence="1">
    <location>
        <begin position="825"/>
        <end position="848"/>
    </location>
</feature>
<dbReference type="Gene3D" id="1.10.510.10">
    <property type="entry name" value="Transferase(Phosphotransferase) domain 1"/>
    <property type="match status" value="1"/>
</dbReference>
<feature type="compositionally biased region" description="Low complexity" evidence="1">
    <location>
        <begin position="689"/>
        <end position="708"/>
    </location>
</feature>
<keyword evidence="3" id="KW-1185">Reference proteome</keyword>
<dbReference type="STRING" id="1048205.AB852_13535"/>
<gene>
    <name evidence="2" type="ORF">AB852_13535</name>
</gene>
<evidence type="ECO:0000313" key="2">
    <source>
        <dbReference type="EMBL" id="OKH95115.1"/>
    </source>
</evidence>
<comment type="caution">
    <text evidence="2">The sequence shown here is derived from an EMBL/GenBank/DDBJ whole genome shotgun (WGS) entry which is preliminary data.</text>
</comment>
<dbReference type="InterPro" id="IPR011990">
    <property type="entry name" value="TPR-like_helical_dom_sf"/>
</dbReference>
<feature type="region of interest" description="Disordered" evidence="1">
    <location>
        <begin position="678"/>
        <end position="708"/>
    </location>
</feature>
<feature type="compositionally biased region" description="Low complexity" evidence="1">
    <location>
        <begin position="544"/>
        <end position="561"/>
    </location>
</feature>
<feature type="region of interest" description="Disordered" evidence="1">
    <location>
        <begin position="2613"/>
        <end position="2650"/>
    </location>
</feature>
<evidence type="ECO:0000313" key="3">
    <source>
        <dbReference type="Proteomes" id="UP000186455"/>
    </source>
</evidence>
<feature type="region of interest" description="Disordered" evidence="1">
    <location>
        <begin position="250"/>
        <end position="289"/>
    </location>
</feature>
<feature type="compositionally biased region" description="Pro residues" evidence="1">
    <location>
        <begin position="481"/>
        <end position="494"/>
    </location>
</feature>
<accession>A0A1Q4VB90</accession>
<feature type="compositionally biased region" description="Pro residues" evidence="1">
    <location>
        <begin position="678"/>
        <end position="688"/>
    </location>
</feature>
<feature type="compositionally biased region" description="Pro residues" evidence="1">
    <location>
        <begin position="370"/>
        <end position="422"/>
    </location>
</feature>
<evidence type="ECO:0000256" key="1">
    <source>
        <dbReference type="SAM" id="MobiDB-lite"/>
    </source>
</evidence>
<evidence type="ECO:0008006" key="4">
    <source>
        <dbReference type="Google" id="ProtNLM"/>
    </source>
</evidence>
<organism evidence="2 3">
    <name type="scientific">Streptomyces uncialis</name>
    <dbReference type="NCBI Taxonomy" id="1048205"/>
    <lineage>
        <taxon>Bacteria</taxon>
        <taxon>Bacillati</taxon>
        <taxon>Actinomycetota</taxon>
        <taxon>Actinomycetes</taxon>
        <taxon>Kitasatosporales</taxon>
        <taxon>Streptomycetaceae</taxon>
        <taxon>Streptomyces</taxon>
    </lineage>
</organism>
<dbReference type="InterPro" id="IPR027417">
    <property type="entry name" value="P-loop_NTPase"/>
</dbReference>
<sequence length="2650" mass="284626">MLTWSEDDIQETGRVVSAFLLDDGTEDAAFTPDELCRIAVPALLALRRRALLRGGTLPAAPDPGGPRGDGDLLTRMVRTARADGGPEAAALAQLLLGAQRLWTGGDGALTGAEGFTGPLAPVAAAALHPGPDPDAPRTPGGTPVLVAVARHALTAAGPRFRHRIAVAVSTWGLPDDELRAHLAPLDELRDWADGLVAGAGPEDAVVLGPLRDAVDAALERGDIDRAEDGAELLGAEHRRLEVTRRLHTADRSLVPAVAPPSSPSPSSSETPSPHRSGGGPRPGADGDADEHAGLLRLHLRTAEMYLAAGDLDTAVRYLEVVEQESASAVEQESASARSGPAQDPVPVPDPAPAPSAPDPEPVPVTEAAPVPAPSAPDPAQDPAPVPVPEAAPVPAPSAPDPAQDPAPVPDSVPRPTPGPPPEDPVEVAARLLDRGSPERGAALRATLTEPHRGRHWQALAEELREEGDQAGADAVFALGHPPLPTGTDPLPPLPTRTDPHGPLPADSTPHPTTPADSTPYPTTPSDSTPLPHDALTLVPLLEDPPGTGSGTATGTATGPGSVPEGGTGEVEPLGAAAYFARAVAEGSPVALGRAVGWYVRSGDPDSGLALYARYAHTQYFGAAAVWNIACAYAAAGRDGAALESLRVFARVLPGVVAPDQRAAVDAYCGRLGTPSPLPRVPAPAPAPAPGATASPGATAAAPGPAAAPVDEPALAARAKELHDGGRTDDAVRLLDELLRANPSAPAAYLLMRIHRERGDLAAARAATGRIEAARGELSWRHHVELARVALDRRCTDLGLAREQLGQARAKGAGPHWTQPLEERLERASAPQRTPAYGSGSFRTGDREPDDAQALFEGQLPELLAEARSGRPRPGRDLATVLAHLRSTRMSLPPPGTLNLVIKAVLEIRDDFAVRDLAAWLMDHRYWDEAVEVLQSCVQWISPERLPRILHLRDQAARAGSILEELNPACPPVREDVGSPVRGDRQEIQPHLVRIVEPEASLVAIWRAQNPPALATQNDLVDLWTDAVRAHPVALGNALGQLIISGRPEDALRLHSAYADEMWLTAGAAWNLGCAYAATGRLTAAADTFVYHARVTTRWFTAQQNRELAELFGAAGRAVPQPAHRPAPVVRGQAARTPAHRPPRAALYVTEAESTAARLVAQCRNAPSTHHFRLAADAVRKAIRLDRGGQERHVATVRELFPLQPPEPATAAALVMVLETARMTAEAWELLARWIDDTGAHPELLGPAVRIAREAGRLPELRDALLAHLRPDAGFEHYLTLAKASDELGDGDGRVTYAQQALTRNQSCAEAAYLLDPEGQRAEKAVQVVRPRVRLDAGTPRERAVALLEESYGTAVDFLDQHALIRYRPTPNRGSLTTALKAHKKARLAERDAPPELLADATDMIVAAEREDWEAAAAYARELVKERPWHAGIANAAAMCLIRLHDLPELSATEKEETDDEIRGLSDLAGTPQIRQEILVQLDYARARYERADALLTAAPHWWRTERDVWAQVGLRAGQGMCGRPAAAAALLLEYGKLRPGQPGMRAAAVAALLAHRGGDGRLTDEAIAHYRLAGERDRPAARLVTDALAADLPEILNSKGVPVLPPEQIDRVARHLADDPPRLLSFLRRTRQHGNRKGPDQRREVAARKLHQFRAYAGMGRVGAALARLREAGDSGASPAEVRAPLEELCARHGHPDPVTAARELLERPAAPSVGPPPGEAVRLAAEIAELPPDTELPERVARFMAFLAAGVDPLTGAVAERLAGCWDRQARLILATARLAPRGPGTDSVAELTARTAAALAESDPLAEDTLLRESAFGPPVLTVQRALRVHWQHTAQRRLQQGEPVLAEPRATRIGSGPVEAVFELRAGQQPPEVVRVGCEGAAYEWESGELTPEESRKGSLVIDSRAREVTLTLRWRFPGEGWSEPVGHPVPVEPLERRGSVRQRFTPRITTGKDMFVGRRLEKAEIRRAFEDAPHAPVSPQFITGARRAGKTSLIEHLRRLRNSPGDELPPPSGWPVPHLFPALVSGQSQEHPVRNLLPLVAADIEGLLSRVHPDADPSAALAELRRRSEPVEVASFAAWWDGVRRTMWPGDVVKPLVIIDECQDLLRGYKSDVEAKRRAFGMLRDLTQRGEIALLFSGSCTHAQLETLLGGTKLDTDIAQPLPIGLLDSDPALEVIHQGFPDDGGGTRVEVLNRSAIAAYEATLGHPYHLHLLGEALAKLLKDRDRRVIDPRLVREAVHSIATSEGAVTGLLDQYDAPEKIPPLLFEVADRLKDSRWESDVKAGWSDTKSGELADYIDLGLLRREGRDPASLAWVNPIVERWFDSGRHRAAEEQTPETVQLLREGLQVVSRDERDGVLVARVRDARGLKYRATWLQEGDAAAAVARYDRVAREVGLALPGAWRHCGRWFLQEDVGGRSFTRCLENEDVPPERAVRWIVDAAQVLDEVYRRHAVTHGDIHPDNLALVDGEVRLSGWGHSGTPDPARPGEVVPPPWDSVYYRPACDAGVPRTPQHDTVALAALLHQLLDPERRLPWPDEPGTAVAETNVLVAGPVGKILYTILKEPRAPRTTTPGELADELRRTLPADPVPLPAPPSGITVITNARADTRVERRTNDFRGPVGAVTGDHTDVRVDEVSSPGPGEETPP</sequence>
<dbReference type="InterPro" id="IPR011009">
    <property type="entry name" value="Kinase-like_dom_sf"/>
</dbReference>
<feature type="compositionally biased region" description="Low complexity" evidence="1">
    <location>
        <begin position="264"/>
        <end position="275"/>
    </location>
</feature>
<proteinExistence type="predicted"/>
<dbReference type="Gene3D" id="3.40.50.300">
    <property type="entry name" value="P-loop containing nucleotide triphosphate hydrolases"/>
    <property type="match status" value="1"/>
</dbReference>
<dbReference type="Proteomes" id="UP000186455">
    <property type="component" value="Unassembled WGS sequence"/>
</dbReference>
<reference evidence="2 3" key="1">
    <citation type="submission" date="2015-06" db="EMBL/GenBank/DDBJ databases">
        <title>Cloning and characterization of the uncialamcin biosynthetic gene cluster.</title>
        <authorList>
            <person name="Yan X."/>
            <person name="Huang T."/>
            <person name="Ge H."/>
            <person name="Shen B."/>
        </authorList>
    </citation>
    <scope>NUCLEOTIDE SEQUENCE [LARGE SCALE GENOMIC DNA]</scope>
    <source>
        <strain evidence="2 3">DCA2648</strain>
    </source>
</reference>
<feature type="compositionally biased region" description="Pro residues" evidence="1">
    <location>
        <begin position="343"/>
        <end position="362"/>
    </location>
</feature>
<feature type="region of interest" description="Disordered" evidence="1">
    <location>
        <begin position="328"/>
        <end position="563"/>
    </location>
</feature>
<protein>
    <recommendedName>
        <fullName evidence="4">Tetratricopeptide repeat protein</fullName>
    </recommendedName>
</protein>
<dbReference type="SUPFAM" id="SSF48452">
    <property type="entry name" value="TPR-like"/>
    <property type="match status" value="1"/>
</dbReference>
<dbReference type="PANTHER" id="PTHR24216">
    <property type="entry name" value="PAXILLIN-RELATED"/>
    <property type="match status" value="1"/>
</dbReference>
<dbReference type="EMBL" id="LFBV01000002">
    <property type="protein sequence ID" value="OKH95115.1"/>
    <property type="molecule type" value="Genomic_DNA"/>
</dbReference>
<dbReference type="SUPFAM" id="SSF56112">
    <property type="entry name" value="Protein kinase-like (PK-like)"/>
    <property type="match status" value="1"/>
</dbReference>
<feature type="compositionally biased region" description="Low complexity" evidence="1">
    <location>
        <begin position="513"/>
        <end position="533"/>
    </location>
</feature>
<feature type="compositionally biased region" description="Low complexity" evidence="1">
    <location>
        <begin position="328"/>
        <end position="342"/>
    </location>
</feature>
<dbReference type="RefSeq" id="WP_073787471.1">
    <property type="nucleotide sequence ID" value="NZ_LFBV01000002.1"/>
</dbReference>
<dbReference type="SUPFAM" id="SSF52540">
    <property type="entry name" value="P-loop containing nucleoside triphosphate hydrolases"/>
    <property type="match status" value="1"/>
</dbReference>
<dbReference type="PANTHER" id="PTHR24216:SF65">
    <property type="entry name" value="PAXILLIN-LIKE PROTEIN 1"/>
    <property type="match status" value="1"/>
</dbReference>
<name>A0A1Q4VB90_9ACTN</name>